<dbReference type="RefSeq" id="WP_346131801.1">
    <property type="nucleotide sequence ID" value="NZ_BAABBE010000011.1"/>
</dbReference>
<accession>A0ABP7B901</accession>
<reference evidence="2" key="1">
    <citation type="journal article" date="2019" name="Int. J. Syst. Evol. Microbiol.">
        <title>The Global Catalogue of Microorganisms (GCM) 10K type strain sequencing project: providing services to taxonomists for standard genome sequencing and annotation.</title>
        <authorList>
            <consortium name="The Broad Institute Genomics Platform"/>
            <consortium name="The Broad Institute Genome Sequencing Center for Infectious Disease"/>
            <person name="Wu L."/>
            <person name="Ma J."/>
        </authorList>
    </citation>
    <scope>NUCLEOTIDE SEQUENCE [LARGE SCALE GENOMIC DNA]</scope>
    <source>
        <strain evidence="2">JCM 17494</strain>
    </source>
</reference>
<evidence type="ECO:0008006" key="3">
    <source>
        <dbReference type="Google" id="ProtNLM"/>
    </source>
</evidence>
<comment type="caution">
    <text evidence="1">The sequence shown here is derived from an EMBL/GenBank/DDBJ whole genome shotgun (WGS) entry which is preliminary data.</text>
</comment>
<proteinExistence type="predicted"/>
<evidence type="ECO:0000313" key="2">
    <source>
        <dbReference type="Proteomes" id="UP001500711"/>
    </source>
</evidence>
<dbReference type="EMBL" id="BAABBE010000011">
    <property type="protein sequence ID" value="GAA3652578.1"/>
    <property type="molecule type" value="Genomic_DNA"/>
</dbReference>
<organism evidence="1 2">
    <name type="scientific">Lentzea roselyniae</name>
    <dbReference type="NCBI Taxonomy" id="531940"/>
    <lineage>
        <taxon>Bacteria</taxon>
        <taxon>Bacillati</taxon>
        <taxon>Actinomycetota</taxon>
        <taxon>Actinomycetes</taxon>
        <taxon>Pseudonocardiales</taxon>
        <taxon>Pseudonocardiaceae</taxon>
        <taxon>Lentzea</taxon>
    </lineage>
</organism>
<dbReference type="Pfam" id="PF19614">
    <property type="entry name" value="DUF6119"/>
    <property type="match status" value="1"/>
</dbReference>
<name>A0ABP7B901_9PSEU</name>
<evidence type="ECO:0000313" key="1">
    <source>
        <dbReference type="EMBL" id="GAA3652578.1"/>
    </source>
</evidence>
<gene>
    <name evidence="1" type="ORF">GCM10022267_43610</name>
</gene>
<sequence>MTRQAADTNKTSLYRVNLTAKQKEIEAIQEKYLQKGFEPKHLSIDGHDALLVYGSITNEQPDWAKHVNSLSDFLPPVGNNTSAGVLIIRLDEDHEFCYALSWGMGHITLEQKYIDTGFGLRFALRRADADQISALTTHALDTLPKTARMSVMGGTSLRSYGLEEIGEVISRLVGRIPADGLSSDVKPTVTPKGRKTKPPAKKFITVKGADSLGIPLAKKASALLDDLRFIHTVVETEKPAEGLEHLENTHPLQPKNPKTKELNAKLSELLQTGTKRLALCWPSEWDDEVGDISNFEISGFGRKWDTTVDELELSDLVDPLAATAPENRLQRLKSARVQGINSGSAASRAISGDRWITFETELNDERFVFHRGRWYNVGGAYLELLRDRVDRILSKKSPESLPPWPQMKKTRKRTGEEYIGPATEGVYNDHVATQTSGYYSLDRKLIYTQQHPRGFEACDILTPNNALVHVKRLDDSVSASHLFNQAIVSAEALRRQVDALEKFRERVRTVSNGSRDLPADFRVKEVVLAFTGGAAEAGSLFTFSQVTLTRCAQRLEELEISLTVIEIPESDELFTPPPAPVPTKKTKIN</sequence>
<dbReference type="Proteomes" id="UP001500711">
    <property type="component" value="Unassembled WGS sequence"/>
</dbReference>
<protein>
    <recommendedName>
        <fullName evidence="3">Sporadically distributed protein, TIGR04141 family</fullName>
    </recommendedName>
</protein>
<dbReference type="NCBIfam" id="TIGR04141">
    <property type="entry name" value="TIGR04141 family sporadically distributed protein"/>
    <property type="match status" value="1"/>
</dbReference>
<dbReference type="InterPro" id="IPR026487">
    <property type="entry name" value="CHP04141"/>
</dbReference>
<keyword evidence="2" id="KW-1185">Reference proteome</keyword>